<evidence type="ECO:0000313" key="3">
    <source>
        <dbReference type="EMBL" id="CAF0966749.1"/>
    </source>
</evidence>
<feature type="domain" description="YHYH" evidence="1">
    <location>
        <begin position="18"/>
        <end position="131"/>
    </location>
</feature>
<gene>
    <name evidence="3" type="ORF">GPM918_LOCUS12019</name>
    <name evidence="2" type="ORF">OVA965_LOCUS5255</name>
    <name evidence="5" type="ORF">SRO942_LOCUS12020</name>
    <name evidence="4" type="ORF">TMI583_LOCUS5253</name>
</gene>
<evidence type="ECO:0000313" key="4">
    <source>
        <dbReference type="EMBL" id="CAF3597087.1"/>
    </source>
</evidence>
<evidence type="ECO:0000313" key="6">
    <source>
        <dbReference type="Proteomes" id="UP000663829"/>
    </source>
</evidence>
<evidence type="ECO:0000313" key="2">
    <source>
        <dbReference type="EMBL" id="CAF0813189.1"/>
    </source>
</evidence>
<proteinExistence type="predicted"/>
<name>A0A814EE41_9BILA</name>
<dbReference type="EMBL" id="CAJNOQ010002579">
    <property type="protein sequence ID" value="CAF0966749.1"/>
    <property type="molecule type" value="Genomic_DNA"/>
</dbReference>
<dbReference type="EMBL" id="CAJNOK010001460">
    <property type="protein sequence ID" value="CAF0813189.1"/>
    <property type="molecule type" value="Genomic_DNA"/>
</dbReference>
<sequence>LKEYISYTLYGITNLATVASVSVDDAAIMSVNNANNQDPFYPSTSTAEQVSNCLGYCQAAGIYHYHIESGCAFYENSSKSVSGCSGSCSTNIAVYSIGMYSNYKTLIVIGIAKDGQVIYSPYNSAGTQVTSGFDACSGIFYDSVGNYGYFATQIFPYLWCCVFICQI</sequence>
<dbReference type="Proteomes" id="UP000677228">
    <property type="component" value="Unassembled WGS sequence"/>
</dbReference>
<dbReference type="Pfam" id="PF14240">
    <property type="entry name" value="YHYH"/>
    <property type="match status" value="1"/>
</dbReference>
<reference evidence="3" key="1">
    <citation type="submission" date="2021-02" db="EMBL/GenBank/DDBJ databases">
        <authorList>
            <person name="Nowell W R."/>
        </authorList>
    </citation>
    <scope>NUCLEOTIDE SEQUENCE</scope>
</reference>
<dbReference type="EMBL" id="CAJOBA010001460">
    <property type="protein sequence ID" value="CAF3597087.1"/>
    <property type="molecule type" value="Genomic_DNA"/>
</dbReference>
<dbReference type="AlphaFoldDB" id="A0A814EE41"/>
<comment type="caution">
    <text evidence="3">The sequence shown here is derived from an EMBL/GenBank/DDBJ whole genome shotgun (WGS) entry which is preliminary data.</text>
</comment>
<dbReference type="Proteomes" id="UP000682733">
    <property type="component" value="Unassembled WGS sequence"/>
</dbReference>
<dbReference type="Proteomes" id="UP000663829">
    <property type="component" value="Unassembled WGS sequence"/>
</dbReference>
<evidence type="ECO:0000259" key="1">
    <source>
        <dbReference type="Pfam" id="PF14240"/>
    </source>
</evidence>
<feature type="non-terminal residue" evidence="3">
    <location>
        <position position="1"/>
    </location>
</feature>
<organism evidence="3 6">
    <name type="scientific">Didymodactylos carnosus</name>
    <dbReference type="NCBI Taxonomy" id="1234261"/>
    <lineage>
        <taxon>Eukaryota</taxon>
        <taxon>Metazoa</taxon>
        <taxon>Spiralia</taxon>
        <taxon>Gnathifera</taxon>
        <taxon>Rotifera</taxon>
        <taxon>Eurotatoria</taxon>
        <taxon>Bdelloidea</taxon>
        <taxon>Philodinida</taxon>
        <taxon>Philodinidae</taxon>
        <taxon>Didymodactylos</taxon>
    </lineage>
</organism>
<keyword evidence="6" id="KW-1185">Reference proteome</keyword>
<accession>A0A814EE41</accession>
<dbReference type="Proteomes" id="UP000681722">
    <property type="component" value="Unassembled WGS sequence"/>
</dbReference>
<protein>
    <recommendedName>
        <fullName evidence="1">YHYH domain-containing protein</fullName>
    </recommendedName>
</protein>
<evidence type="ECO:0000313" key="5">
    <source>
        <dbReference type="EMBL" id="CAF3740254.1"/>
    </source>
</evidence>
<dbReference type="InterPro" id="IPR025924">
    <property type="entry name" value="YHYH_dom"/>
</dbReference>
<dbReference type="EMBL" id="CAJOBC010002579">
    <property type="protein sequence ID" value="CAF3740254.1"/>
    <property type="molecule type" value="Genomic_DNA"/>
</dbReference>